<gene>
    <name evidence="10" type="ORF">FC770_12600</name>
</gene>
<dbReference type="Proteomes" id="UP000307808">
    <property type="component" value="Unassembled WGS sequence"/>
</dbReference>
<feature type="transmembrane region" description="Helical" evidence="8">
    <location>
        <begin position="116"/>
        <end position="134"/>
    </location>
</feature>
<dbReference type="GO" id="GO:0005886">
    <property type="term" value="C:plasma membrane"/>
    <property type="evidence" value="ECO:0007669"/>
    <property type="project" value="UniProtKB-SubCell"/>
</dbReference>
<reference evidence="10 11" key="1">
    <citation type="submission" date="2019-04" db="EMBL/GenBank/DDBJ databases">
        <authorList>
            <person name="Dong K."/>
        </authorList>
    </citation>
    <scope>NUCLEOTIDE SEQUENCE [LARGE SCALE GENOMIC DNA]</scope>
    <source>
        <strain evidence="11">dk3543</strain>
    </source>
</reference>
<comment type="subcellular location">
    <subcellularLocation>
        <location evidence="1">Cell membrane</location>
        <topology evidence="1">Multi-pass membrane protein</topology>
    </subcellularLocation>
</comment>
<dbReference type="PANTHER" id="PTHR47371">
    <property type="entry name" value="LIPOTEICHOIC ACID SYNTHASE"/>
    <property type="match status" value="1"/>
</dbReference>
<evidence type="ECO:0000256" key="8">
    <source>
        <dbReference type="SAM" id="Phobius"/>
    </source>
</evidence>
<keyword evidence="4 8" id="KW-0812">Transmembrane</keyword>
<comment type="caution">
    <text evidence="10">The sequence shown here is derived from an EMBL/GenBank/DDBJ whole genome shotgun (WGS) entry which is preliminary data.</text>
</comment>
<proteinExistence type="predicted"/>
<keyword evidence="6 8" id="KW-0472">Membrane</keyword>
<feature type="domain" description="Sulfatase N-terminal" evidence="9">
    <location>
        <begin position="308"/>
        <end position="566"/>
    </location>
</feature>
<organism evidence="10 11">
    <name type="scientific">Nocardioides jishulii</name>
    <dbReference type="NCBI Taxonomy" id="2575440"/>
    <lineage>
        <taxon>Bacteria</taxon>
        <taxon>Bacillati</taxon>
        <taxon>Actinomycetota</taxon>
        <taxon>Actinomycetes</taxon>
        <taxon>Propionibacteriales</taxon>
        <taxon>Nocardioidaceae</taxon>
        <taxon>Nocardioides</taxon>
    </lineage>
</organism>
<dbReference type="Pfam" id="PF00884">
    <property type="entry name" value="Sulfatase"/>
    <property type="match status" value="1"/>
</dbReference>
<dbReference type="SUPFAM" id="SSF53649">
    <property type="entry name" value="Alkaline phosphatase-like"/>
    <property type="match status" value="1"/>
</dbReference>
<keyword evidence="11" id="KW-1185">Reference proteome</keyword>
<evidence type="ECO:0000259" key="9">
    <source>
        <dbReference type="Pfam" id="PF00884"/>
    </source>
</evidence>
<feature type="transmembrane region" description="Helical" evidence="8">
    <location>
        <begin position="54"/>
        <end position="76"/>
    </location>
</feature>
<evidence type="ECO:0000256" key="2">
    <source>
        <dbReference type="ARBA" id="ARBA00004936"/>
    </source>
</evidence>
<dbReference type="AlphaFoldDB" id="A0A4U2YKE5"/>
<protein>
    <submittedName>
        <fullName evidence="10">LTA synthase family protein</fullName>
    </submittedName>
</protein>
<dbReference type="RefSeq" id="WP_137066615.1">
    <property type="nucleotide sequence ID" value="NZ_CP040748.1"/>
</dbReference>
<sequence length="672" mass="73237">MVQHPDIDQTPPAYPEPGTVPRDIPAGVTGPQAPSASDDVTSAAPKRGAVARQVVARILFVLGASFALTAVVTGMLEASLRAKSDEPTLVGPALLGFAILWILVLGVVGLLGSLRAATVVVVTLGLVLAAVNVVRMDILRLPLSFRDVVFLKDPAFLVEMVPVRDLVKGAVAVLAVAAALTWLVSRAGRRRPRWRRGRPGWWGWMAFRGVAVALAVTLVLLAAGFNTPGNVVRDAYDRNGADWRPWAQSRNYLLNGFVGGVLSNLPTDPMNVPPGYDEATMEEVAQRWTKVAAVRNRGTDPSLLEKTNVVIVLSESMGDTAALEHATFAEDPMPEIHGLMRAGGARMVSNFYGTGTSSMEFAVLTGQNTTLFKPQISSPYQQFVTDYPGYPNAVGWLKQMGHGAVAIHPYTPHMYQRPDVYKNFGFDEFIDRDSMTERARLGNGGFISDRSGYREVLRELRENDDPMVVQLVSMQNHLPYQGRYDDPIEVTSDKPLRQAVGQWARGVKGTDEAVAEFLRELSTQGERTIVIQYGDHFPGIFSDAQVKAEGLNIFRTPFFVWDSANPEGTGPKNGGLVGNPSGGDVAPNAAMQLALQQVGAPLPPYFTLLAEVQEKVGVVRGRKILTPDGEEITVQDLSADQKALLRDLRLVQYDFSIGERYALEEMWYPSGE</sequence>
<dbReference type="InterPro" id="IPR017850">
    <property type="entry name" value="Alkaline_phosphatase_core_sf"/>
</dbReference>
<dbReference type="InterPro" id="IPR050448">
    <property type="entry name" value="OpgB/LTA_synthase_biosynth"/>
</dbReference>
<feature type="transmembrane region" description="Helical" evidence="8">
    <location>
        <begin position="166"/>
        <end position="184"/>
    </location>
</feature>
<dbReference type="EMBL" id="SZPY01000003">
    <property type="protein sequence ID" value="TKI61608.1"/>
    <property type="molecule type" value="Genomic_DNA"/>
</dbReference>
<evidence type="ECO:0000313" key="11">
    <source>
        <dbReference type="Proteomes" id="UP000307808"/>
    </source>
</evidence>
<evidence type="ECO:0000256" key="5">
    <source>
        <dbReference type="ARBA" id="ARBA00022989"/>
    </source>
</evidence>
<name>A0A4U2YKE5_9ACTN</name>
<evidence type="ECO:0000256" key="7">
    <source>
        <dbReference type="SAM" id="MobiDB-lite"/>
    </source>
</evidence>
<accession>A0A4U2YKE5</accession>
<dbReference type="Gene3D" id="3.40.720.10">
    <property type="entry name" value="Alkaline Phosphatase, subunit A"/>
    <property type="match status" value="1"/>
</dbReference>
<evidence type="ECO:0000256" key="6">
    <source>
        <dbReference type="ARBA" id="ARBA00023136"/>
    </source>
</evidence>
<keyword evidence="3" id="KW-1003">Cell membrane</keyword>
<feature type="region of interest" description="Disordered" evidence="7">
    <location>
        <begin position="1"/>
        <end position="42"/>
    </location>
</feature>
<comment type="pathway">
    <text evidence="2">Cell wall biogenesis; lipoteichoic acid biosynthesis.</text>
</comment>
<dbReference type="OrthoDB" id="5363296at2"/>
<dbReference type="CDD" id="cd16015">
    <property type="entry name" value="LTA_synthase"/>
    <property type="match status" value="1"/>
</dbReference>
<evidence type="ECO:0000256" key="4">
    <source>
        <dbReference type="ARBA" id="ARBA00022692"/>
    </source>
</evidence>
<evidence type="ECO:0000256" key="3">
    <source>
        <dbReference type="ARBA" id="ARBA00022475"/>
    </source>
</evidence>
<feature type="transmembrane region" description="Helical" evidence="8">
    <location>
        <begin position="88"/>
        <end position="111"/>
    </location>
</feature>
<keyword evidence="5 8" id="KW-1133">Transmembrane helix</keyword>
<dbReference type="PANTHER" id="PTHR47371:SF3">
    <property type="entry name" value="PHOSPHOGLYCEROL TRANSFERASE I"/>
    <property type="match status" value="1"/>
</dbReference>
<dbReference type="InterPro" id="IPR000917">
    <property type="entry name" value="Sulfatase_N"/>
</dbReference>
<feature type="transmembrane region" description="Helical" evidence="8">
    <location>
        <begin position="205"/>
        <end position="225"/>
    </location>
</feature>
<evidence type="ECO:0000256" key="1">
    <source>
        <dbReference type="ARBA" id="ARBA00004651"/>
    </source>
</evidence>
<evidence type="ECO:0000313" key="10">
    <source>
        <dbReference type="EMBL" id="TKI61608.1"/>
    </source>
</evidence>